<gene>
    <name evidence="3" type="ORF">ABL78_7872</name>
</gene>
<keyword evidence="1" id="KW-0175">Coiled coil</keyword>
<dbReference type="PANTHER" id="PTHR21574:SF0">
    <property type="entry name" value="CENTROSOMAL PROTEIN OF 120 KDA"/>
    <property type="match status" value="1"/>
</dbReference>
<reference evidence="3 4" key="1">
    <citation type="journal article" date="2015" name="PLoS Pathog.">
        <title>Leptomonas seymouri: Adaptations to the Dixenous Life Cycle Analyzed by Genome Sequencing, Transcriptome Profiling and Co-infection with Leishmania donovani.</title>
        <authorList>
            <person name="Kraeva N."/>
            <person name="Butenko A."/>
            <person name="Hlavacova J."/>
            <person name="Kostygov A."/>
            <person name="Myskova J."/>
            <person name="Grybchuk D."/>
            <person name="Lestinova T."/>
            <person name="Votypka J."/>
            <person name="Volf P."/>
            <person name="Opperdoes F."/>
            <person name="Flegontov P."/>
            <person name="Lukes J."/>
            <person name="Yurchenko V."/>
        </authorList>
    </citation>
    <scope>NUCLEOTIDE SEQUENCE [LARGE SCALE GENOMIC DNA]</scope>
    <source>
        <strain evidence="3 4">ATCC 30220</strain>
    </source>
</reference>
<sequence length="509" mass="55684">MRSRETGSVATSSEMCGADNPYGATTGTSSSSRNSSRRSALAKNPSASTPSSHTLPRPNELSMRAPGQASPPSEALLPTTGAYSSMRHEQAATTTTGDGGDDRVTPSSLPHHAFPKVSMPTPAATARDASHDVRDTVEYRAAWDLELWKAVQADRFRKQLARQKSAAFADLERSVKRREKEALAELAQRAQGVALREEAAKSVEAQLTARQGKLSEMEKDLRRMRQQLLDAQQRVEDEVRAQVRLANDTIAHRARLLEERVKAAEAQVKRADERQRQAQEDYLGLYEAFNRYRSQQLASAASDTNGFLNVSSTSAALSPALTPALQLEQLRAQWDAEHQLRLDRQEQLHKSEMAIVQERCRELEERNRRLTAALARRREQLRNMRGAGADTTLMASASPVPQLCVDSRKQTVAVPTSAVSVAAAATLSPPPPVMDALRRETVEQIVRELRRLESDRASLVGGSSGALCETDAVIVRMNDRMRHLQQQLASVRGTAATTAVVAVGGGEGD</sequence>
<dbReference type="OrthoDB" id="332250at2759"/>
<evidence type="ECO:0000313" key="3">
    <source>
        <dbReference type="EMBL" id="KPI83104.1"/>
    </source>
</evidence>
<protein>
    <submittedName>
        <fullName evidence="3">Uncharacterized protein</fullName>
    </submittedName>
</protein>
<evidence type="ECO:0000256" key="2">
    <source>
        <dbReference type="SAM" id="MobiDB-lite"/>
    </source>
</evidence>
<dbReference type="Proteomes" id="UP000038009">
    <property type="component" value="Unassembled WGS sequence"/>
</dbReference>
<dbReference type="InterPro" id="IPR039893">
    <property type="entry name" value="CEP120-like"/>
</dbReference>
<accession>A0A0N1P9K9</accession>
<evidence type="ECO:0000313" key="4">
    <source>
        <dbReference type="Proteomes" id="UP000038009"/>
    </source>
</evidence>
<feature type="coiled-coil region" evidence="1">
    <location>
        <begin position="346"/>
        <end position="380"/>
    </location>
</feature>
<feature type="coiled-coil region" evidence="1">
    <location>
        <begin position="207"/>
        <end position="281"/>
    </location>
</feature>
<dbReference type="VEuPathDB" id="TriTrypDB:Lsey_0438_0030"/>
<comment type="caution">
    <text evidence="3">The sequence shown here is derived from an EMBL/GenBank/DDBJ whole genome shotgun (WGS) entry which is preliminary data.</text>
</comment>
<evidence type="ECO:0000256" key="1">
    <source>
        <dbReference type="SAM" id="Coils"/>
    </source>
</evidence>
<dbReference type="AlphaFoldDB" id="A0A0N1P9K9"/>
<name>A0A0N1P9K9_LEPSE</name>
<feature type="compositionally biased region" description="Low complexity" evidence="2">
    <location>
        <begin position="29"/>
        <end position="39"/>
    </location>
</feature>
<organism evidence="3 4">
    <name type="scientific">Leptomonas seymouri</name>
    <dbReference type="NCBI Taxonomy" id="5684"/>
    <lineage>
        <taxon>Eukaryota</taxon>
        <taxon>Discoba</taxon>
        <taxon>Euglenozoa</taxon>
        <taxon>Kinetoplastea</taxon>
        <taxon>Metakinetoplastina</taxon>
        <taxon>Trypanosomatida</taxon>
        <taxon>Trypanosomatidae</taxon>
        <taxon>Leishmaniinae</taxon>
        <taxon>Leptomonas</taxon>
    </lineage>
</organism>
<feature type="compositionally biased region" description="Polar residues" evidence="2">
    <location>
        <begin position="1"/>
        <end position="14"/>
    </location>
</feature>
<dbReference type="GO" id="GO:0005815">
    <property type="term" value="C:microtubule organizing center"/>
    <property type="evidence" value="ECO:0007669"/>
    <property type="project" value="TreeGrafter"/>
</dbReference>
<feature type="compositionally biased region" description="Polar residues" evidence="2">
    <location>
        <begin position="45"/>
        <end position="54"/>
    </location>
</feature>
<dbReference type="OMA" id="QWETEHQ"/>
<feature type="region of interest" description="Disordered" evidence="2">
    <location>
        <begin position="1"/>
        <end position="129"/>
    </location>
</feature>
<dbReference type="PANTHER" id="PTHR21574">
    <property type="entry name" value="CENTROSOMAL PROTEIN OF 120 KDA"/>
    <property type="match status" value="1"/>
</dbReference>
<proteinExistence type="predicted"/>
<dbReference type="EMBL" id="LJSK01000438">
    <property type="protein sequence ID" value="KPI83104.1"/>
    <property type="molecule type" value="Genomic_DNA"/>
</dbReference>
<keyword evidence="4" id="KW-1185">Reference proteome</keyword>
<dbReference type="GO" id="GO:0010564">
    <property type="term" value="P:regulation of cell cycle process"/>
    <property type="evidence" value="ECO:0007669"/>
    <property type="project" value="TreeGrafter"/>
</dbReference>